<keyword evidence="5" id="KW-1185">Reference proteome</keyword>
<dbReference type="VEuPathDB" id="FungiDB:GGTG_04035"/>
<reference evidence="4" key="4">
    <citation type="journal article" date="2015" name="G3 (Bethesda)">
        <title>Genome sequences of three phytopathogenic species of the Magnaporthaceae family of fungi.</title>
        <authorList>
            <person name="Okagaki L.H."/>
            <person name="Nunes C.C."/>
            <person name="Sailsbery J."/>
            <person name="Clay B."/>
            <person name="Brown D."/>
            <person name="John T."/>
            <person name="Oh Y."/>
            <person name="Young N."/>
            <person name="Fitzgerald M."/>
            <person name="Haas B.J."/>
            <person name="Zeng Q."/>
            <person name="Young S."/>
            <person name="Adiconis X."/>
            <person name="Fan L."/>
            <person name="Levin J.Z."/>
            <person name="Mitchell T.K."/>
            <person name="Okubara P.A."/>
            <person name="Farman M.L."/>
            <person name="Kohn L.M."/>
            <person name="Birren B."/>
            <person name="Ma L.-J."/>
            <person name="Dean R.A."/>
        </authorList>
    </citation>
    <scope>NUCLEOTIDE SEQUENCE</scope>
    <source>
        <strain evidence="4">R3-111a-1</strain>
    </source>
</reference>
<dbReference type="RefSeq" id="XP_009220088.1">
    <property type="nucleotide sequence ID" value="XM_009221824.1"/>
</dbReference>
<dbReference type="eggNOG" id="ENOG502R6JM">
    <property type="taxonomic scope" value="Eukaryota"/>
</dbReference>
<feature type="region of interest" description="Disordered" evidence="1">
    <location>
        <begin position="49"/>
        <end position="75"/>
    </location>
</feature>
<reference evidence="3" key="3">
    <citation type="submission" date="2010-09" db="EMBL/GenBank/DDBJ databases">
        <title>Annotation of Gaeumannomyces graminis var. tritici R3-111a-1.</title>
        <authorList>
            <consortium name="The Broad Institute Genome Sequencing Platform"/>
            <person name="Ma L.-J."/>
            <person name="Dead R."/>
            <person name="Young S.K."/>
            <person name="Zeng Q."/>
            <person name="Gargeya S."/>
            <person name="Fitzgerald M."/>
            <person name="Haas B."/>
            <person name="Abouelleil A."/>
            <person name="Alvarado L."/>
            <person name="Arachchi H.M."/>
            <person name="Berlin A."/>
            <person name="Brown A."/>
            <person name="Chapman S.B."/>
            <person name="Chen Z."/>
            <person name="Dunbar C."/>
            <person name="Freedman E."/>
            <person name="Gearin G."/>
            <person name="Gellesch M."/>
            <person name="Goldberg J."/>
            <person name="Griggs A."/>
            <person name="Gujja S."/>
            <person name="Heiman D."/>
            <person name="Howarth C."/>
            <person name="Larson L."/>
            <person name="Lui A."/>
            <person name="MacDonald P.J.P."/>
            <person name="Mehta T."/>
            <person name="Montmayeur A."/>
            <person name="Murphy C."/>
            <person name="Neiman D."/>
            <person name="Pearson M."/>
            <person name="Priest M."/>
            <person name="Roberts A."/>
            <person name="Saif S."/>
            <person name="Shea T."/>
            <person name="Shenoy N."/>
            <person name="Sisk P."/>
            <person name="Stolte C."/>
            <person name="Sykes S."/>
            <person name="Yandava C."/>
            <person name="Wortman J."/>
            <person name="Nusbaum C."/>
            <person name="Birren B."/>
        </authorList>
    </citation>
    <scope>NUCLEOTIDE SEQUENCE</scope>
    <source>
        <strain evidence="3">R3-111a-1</strain>
    </source>
</reference>
<feature type="region of interest" description="Disordered" evidence="1">
    <location>
        <begin position="192"/>
        <end position="217"/>
    </location>
</feature>
<feature type="chain" id="PRO_5015094431" evidence="2">
    <location>
        <begin position="37"/>
        <end position="234"/>
    </location>
</feature>
<dbReference type="AlphaFoldDB" id="J3NRY7"/>
<evidence type="ECO:0000256" key="2">
    <source>
        <dbReference type="SAM" id="SignalP"/>
    </source>
</evidence>
<sequence length="234" mass="23635">MPRPKTPSPWRPPRISHLLPPLLLLLAGSSLPLAHAAPRPAAGPVAGVVVPGHNNNSNSNTTTPEPCRPRPHVADSARGKIAVGRGGGGGTTAGPPCGFYDGDPARPLVPPGGMGCSADEAARVWGFCPAARGAGGSFVDPGPPPRRGGARSFASSAPCKLTTTCYDAFACKEGCGVADEGGSDAVDEAVHGVDEGIKGDDDGGEDEDKKGRGGGDVARHLARLSGRSLAKVMW</sequence>
<proteinExistence type="predicted"/>
<accession>J3NRY7</accession>
<dbReference type="Proteomes" id="UP000006039">
    <property type="component" value="Unassembled WGS sequence"/>
</dbReference>
<dbReference type="EnsemblFungi" id="EJT78943">
    <property type="protein sequence ID" value="EJT78943"/>
    <property type="gene ID" value="GGTG_04035"/>
</dbReference>
<dbReference type="EMBL" id="GL385396">
    <property type="protein sequence ID" value="EJT78943.1"/>
    <property type="molecule type" value="Genomic_DNA"/>
</dbReference>
<feature type="compositionally biased region" description="Low complexity" evidence="1">
    <location>
        <begin position="49"/>
        <end position="63"/>
    </location>
</feature>
<protein>
    <submittedName>
        <fullName evidence="3 4">Uncharacterized protein</fullName>
    </submittedName>
</protein>
<evidence type="ECO:0000256" key="1">
    <source>
        <dbReference type="SAM" id="MobiDB-lite"/>
    </source>
</evidence>
<name>J3NRY7_GAET3</name>
<reference evidence="4" key="5">
    <citation type="submission" date="2018-04" db="UniProtKB">
        <authorList>
            <consortium name="EnsemblFungi"/>
        </authorList>
    </citation>
    <scope>IDENTIFICATION</scope>
    <source>
        <strain evidence="4">R3-111a-1</strain>
    </source>
</reference>
<evidence type="ECO:0000313" key="3">
    <source>
        <dbReference type="EMBL" id="EJT78943.1"/>
    </source>
</evidence>
<evidence type="ECO:0000313" key="4">
    <source>
        <dbReference type="EnsemblFungi" id="EJT78943"/>
    </source>
</evidence>
<dbReference type="GeneID" id="20344493"/>
<reference evidence="3" key="2">
    <citation type="submission" date="2010-07" db="EMBL/GenBank/DDBJ databases">
        <authorList>
            <consortium name="The Broad Institute Genome Sequencing Platform"/>
            <consortium name="Broad Institute Genome Sequencing Center for Infectious Disease"/>
            <person name="Ma L.-J."/>
            <person name="Dead R."/>
            <person name="Young S."/>
            <person name="Zeng Q."/>
            <person name="Koehrsen M."/>
            <person name="Alvarado L."/>
            <person name="Berlin A."/>
            <person name="Chapman S.B."/>
            <person name="Chen Z."/>
            <person name="Freedman E."/>
            <person name="Gellesch M."/>
            <person name="Goldberg J."/>
            <person name="Griggs A."/>
            <person name="Gujja S."/>
            <person name="Heilman E.R."/>
            <person name="Heiman D."/>
            <person name="Hepburn T."/>
            <person name="Howarth C."/>
            <person name="Jen D."/>
            <person name="Larson L."/>
            <person name="Mehta T."/>
            <person name="Neiman D."/>
            <person name="Pearson M."/>
            <person name="Roberts A."/>
            <person name="Saif S."/>
            <person name="Shea T."/>
            <person name="Shenoy N."/>
            <person name="Sisk P."/>
            <person name="Stolte C."/>
            <person name="Sykes S."/>
            <person name="Walk T."/>
            <person name="White J."/>
            <person name="Yandava C."/>
            <person name="Haas B."/>
            <person name="Nusbaum C."/>
            <person name="Birren B."/>
        </authorList>
    </citation>
    <scope>NUCLEOTIDE SEQUENCE</scope>
    <source>
        <strain evidence="3">R3-111a-1</strain>
    </source>
</reference>
<dbReference type="OrthoDB" id="3547571at2759"/>
<evidence type="ECO:0000313" key="5">
    <source>
        <dbReference type="Proteomes" id="UP000006039"/>
    </source>
</evidence>
<keyword evidence="2" id="KW-0732">Signal</keyword>
<organism evidence="3">
    <name type="scientific">Gaeumannomyces tritici (strain R3-111a-1)</name>
    <name type="common">Wheat and barley take-all root rot fungus</name>
    <name type="synonym">Gaeumannomyces graminis var. tritici</name>
    <dbReference type="NCBI Taxonomy" id="644352"/>
    <lineage>
        <taxon>Eukaryota</taxon>
        <taxon>Fungi</taxon>
        <taxon>Dikarya</taxon>
        <taxon>Ascomycota</taxon>
        <taxon>Pezizomycotina</taxon>
        <taxon>Sordariomycetes</taxon>
        <taxon>Sordariomycetidae</taxon>
        <taxon>Magnaporthales</taxon>
        <taxon>Magnaporthaceae</taxon>
        <taxon>Gaeumannomyces</taxon>
    </lineage>
</organism>
<feature type="signal peptide" evidence="2">
    <location>
        <begin position="1"/>
        <end position="36"/>
    </location>
</feature>
<reference evidence="5" key="1">
    <citation type="submission" date="2010-07" db="EMBL/GenBank/DDBJ databases">
        <title>The genome sequence of Gaeumannomyces graminis var. tritici strain R3-111a-1.</title>
        <authorList>
            <consortium name="The Broad Institute Genome Sequencing Platform"/>
            <person name="Ma L.-J."/>
            <person name="Dead R."/>
            <person name="Young S."/>
            <person name="Zeng Q."/>
            <person name="Koehrsen M."/>
            <person name="Alvarado L."/>
            <person name="Berlin A."/>
            <person name="Chapman S.B."/>
            <person name="Chen Z."/>
            <person name="Freedman E."/>
            <person name="Gellesch M."/>
            <person name="Goldberg J."/>
            <person name="Griggs A."/>
            <person name="Gujja S."/>
            <person name="Heilman E.R."/>
            <person name="Heiman D."/>
            <person name="Hepburn T."/>
            <person name="Howarth C."/>
            <person name="Jen D."/>
            <person name="Larson L."/>
            <person name="Mehta T."/>
            <person name="Neiman D."/>
            <person name="Pearson M."/>
            <person name="Roberts A."/>
            <person name="Saif S."/>
            <person name="Shea T."/>
            <person name="Shenoy N."/>
            <person name="Sisk P."/>
            <person name="Stolte C."/>
            <person name="Sykes S."/>
            <person name="Walk T."/>
            <person name="White J."/>
            <person name="Yandava C."/>
            <person name="Haas B."/>
            <person name="Nusbaum C."/>
            <person name="Birren B."/>
        </authorList>
    </citation>
    <scope>NUCLEOTIDE SEQUENCE [LARGE SCALE GENOMIC DNA]</scope>
    <source>
        <strain evidence="5">R3-111a-1</strain>
    </source>
</reference>
<dbReference type="HOGENOM" id="CLU_1185074_0_0_1"/>
<gene>
    <name evidence="4" type="primary">20344493</name>
    <name evidence="3" type="ORF">GGTG_04035</name>
</gene>